<dbReference type="EC" id="2.7.13.3" evidence="3"/>
<evidence type="ECO:0000256" key="8">
    <source>
        <dbReference type="ARBA" id="ARBA00022840"/>
    </source>
</evidence>
<keyword evidence="11" id="KW-0812">Transmembrane</keyword>
<dbReference type="Pfam" id="PF08448">
    <property type="entry name" value="PAS_4"/>
    <property type="match status" value="1"/>
</dbReference>
<reference evidence="13 14" key="1">
    <citation type="journal article" date="2011" name="J. Bacteriol.">
        <title>Genome sequence of Microbacterium testaceum StLB037, an N-acylhomoserine lactone-degrading bacterium isolated from potato leaves.</title>
        <authorList>
            <person name="Morohoshi T."/>
            <person name="Wang W.-Z."/>
            <person name="Someya N."/>
            <person name="Ikeda T."/>
        </authorList>
    </citation>
    <scope>NUCLEOTIDE SEQUENCE [LARGE SCALE GENOMIC DNA]</scope>
    <source>
        <strain evidence="13 14">StLB037</strain>
    </source>
</reference>
<keyword evidence="5" id="KW-0808">Transferase</keyword>
<dbReference type="InterPro" id="IPR036890">
    <property type="entry name" value="HATPase_C_sf"/>
</dbReference>
<dbReference type="InterPro" id="IPR003594">
    <property type="entry name" value="HATPase_dom"/>
</dbReference>
<dbReference type="GO" id="GO:0000155">
    <property type="term" value="F:phosphorelay sensor kinase activity"/>
    <property type="evidence" value="ECO:0007669"/>
    <property type="project" value="InterPro"/>
</dbReference>
<dbReference type="GO" id="GO:0000156">
    <property type="term" value="F:phosphorelay response regulator activity"/>
    <property type="evidence" value="ECO:0007669"/>
    <property type="project" value="TreeGrafter"/>
</dbReference>
<feature type="transmembrane region" description="Helical" evidence="11">
    <location>
        <begin position="20"/>
        <end position="38"/>
    </location>
</feature>
<dbReference type="HOGENOM" id="CLU_000445_89_2_11"/>
<evidence type="ECO:0000313" key="14">
    <source>
        <dbReference type="Proteomes" id="UP000008975"/>
    </source>
</evidence>
<dbReference type="KEGG" id="mts:MTES_1197"/>
<dbReference type="CDD" id="cd00075">
    <property type="entry name" value="HATPase"/>
    <property type="match status" value="1"/>
</dbReference>
<dbReference type="InterPro" id="IPR035965">
    <property type="entry name" value="PAS-like_dom_sf"/>
</dbReference>
<dbReference type="FunFam" id="3.30.565.10:FF:000006">
    <property type="entry name" value="Sensor histidine kinase WalK"/>
    <property type="match status" value="1"/>
</dbReference>
<evidence type="ECO:0000313" key="13">
    <source>
        <dbReference type="EMBL" id="BAJ74161.1"/>
    </source>
</evidence>
<name>E8N6L3_MICTS</name>
<dbReference type="InterPro" id="IPR050351">
    <property type="entry name" value="BphY/WalK/GraS-like"/>
</dbReference>
<dbReference type="PROSITE" id="PS50109">
    <property type="entry name" value="HIS_KIN"/>
    <property type="match status" value="1"/>
</dbReference>
<dbReference type="Proteomes" id="UP000008975">
    <property type="component" value="Chromosome"/>
</dbReference>
<dbReference type="Gene3D" id="1.10.287.130">
    <property type="match status" value="1"/>
</dbReference>
<feature type="transmembrane region" description="Helical" evidence="11">
    <location>
        <begin position="70"/>
        <end position="86"/>
    </location>
</feature>
<dbReference type="Gene3D" id="3.30.565.10">
    <property type="entry name" value="Histidine kinase-like ATPase, C-terminal domain"/>
    <property type="match status" value="1"/>
</dbReference>
<evidence type="ECO:0000256" key="5">
    <source>
        <dbReference type="ARBA" id="ARBA00022679"/>
    </source>
</evidence>
<dbReference type="PRINTS" id="PR00344">
    <property type="entry name" value="BCTRLSENSOR"/>
</dbReference>
<dbReference type="STRING" id="979556.MTES_1197"/>
<comment type="subcellular location">
    <subcellularLocation>
        <location evidence="2">Cell membrane</location>
    </subcellularLocation>
</comment>
<dbReference type="Pfam" id="PF00512">
    <property type="entry name" value="HisKA"/>
    <property type="match status" value="1"/>
</dbReference>
<proteinExistence type="predicted"/>
<dbReference type="InterPro" id="IPR004358">
    <property type="entry name" value="Sig_transdc_His_kin-like_C"/>
</dbReference>
<reference key="2">
    <citation type="submission" date="2011-02" db="EMBL/GenBank/DDBJ databases">
        <title>Genome sequence of Microbacterium testaceum StLB037.</title>
        <authorList>
            <person name="Morohoshi T."/>
            <person name="Wang W.Z."/>
            <person name="Someya N."/>
            <person name="Ikeda T."/>
        </authorList>
    </citation>
    <scope>NUCLEOTIDE SEQUENCE</scope>
    <source>
        <strain>StLB037</strain>
    </source>
</reference>
<comment type="catalytic activity">
    <reaction evidence="1">
        <text>ATP + protein L-histidine = ADP + protein N-phospho-L-histidine.</text>
        <dbReference type="EC" id="2.7.13.3"/>
    </reaction>
</comment>
<evidence type="ECO:0000256" key="1">
    <source>
        <dbReference type="ARBA" id="ARBA00000085"/>
    </source>
</evidence>
<evidence type="ECO:0000256" key="2">
    <source>
        <dbReference type="ARBA" id="ARBA00004236"/>
    </source>
</evidence>
<accession>E8N6L3</accession>
<dbReference type="SUPFAM" id="SSF55874">
    <property type="entry name" value="ATPase domain of HSP90 chaperone/DNA topoisomerase II/histidine kinase"/>
    <property type="match status" value="1"/>
</dbReference>
<keyword evidence="6" id="KW-0547">Nucleotide-binding</keyword>
<organism evidence="13 14">
    <name type="scientific">Microbacterium testaceum (strain StLB037)</name>
    <dbReference type="NCBI Taxonomy" id="979556"/>
    <lineage>
        <taxon>Bacteria</taxon>
        <taxon>Bacillati</taxon>
        <taxon>Actinomycetota</taxon>
        <taxon>Actinomycetes</taxon>
        <taxon>Micrococcales</taxon>
        <taxon>Microbacteriaceae</taxon>
        <taxon>Microbacterium</taxon>
    </lineage>
</organism>
<sequence length="543" mass="58401">MPHIDSTRTPEGRRARSAQTQLPFFFGLVYVAVVVAVVEPSILVMPISLFGFALGVVATVLAMFVPWERFAPIAVAALDVVAVTLLRAEITRVLPGVILLAIFPMTWAAYAFGGAGLTLVAGGSVAMLTFRFVYDGAWPQSFAGWANVTSLPLVIVALAVMAFLAARRLGHRGRQLSRANQAQTEALADAQDAEALVTGILDTVAAGVAFYDEEGRLEVANAAAHEMAHASGFRLDEPPYAGENVLAADRVSRIPPDEQFIPRALRGEVIRAHLAWLGPPEAQMAVLASSNQLHRRDGSVQGTVVVAHDVTELADAIEVREQFLRTVSHELRTPLTSVTGFLSLIDDAVGPHDPKLRSYVDVVNRRAADLLDRIEDLVSATRVEGALRLCVVDIRQIVDAAARRVSKLAEQQSTPVHVRGASVARAHADREKLENAIAELLTNALKFGEPEAPITVTCDAGDERVRVSVANDGPGLSHAELRRVFDRFYRTAHARSRAVQGFGLGLTRVRTIVHAHEGRIHIESAPGARTTVTVDLPAAPAPS</sequence>
<dbReference type="EMBL" id="AP012052">
    <property type="protein sequence ID" value="BAJ74161.1"/>
    <property type="molecule type" value="Genomic_DNA"/>
</dbReference>
<feature type="transmembrane region" description="Helical" evidence="11">
    <location>
        <begin position="43"/>
        <end position="64"/>
    </location>
</feature>
<evidence type="ECO:0000256" key="11">
    <source>
        <dbReference type="SAM" id="Phobius"/>
    </source>
</evidence>
<dbReference type="SMART" id="SM00388">
    <property type="entry name" value="HisKA"/>
    <property type="match status" value="1"/>
</dbReference>
<evidence type="ECO:0000259" key="12">
    <source>
        <dbReference type="PROSITE" id="PS50109"/>
    </source>
</evidence>
<feature type="domain" description="Histidine kinase" evidence="12">
    <location>
        <begin position="326"/>
        <end position="540"/>
    </location>
</feature>
<dbReference type="RefSeq" id="WP_013584288.1">
    <property type="nucleotide sequence ID" value="NC_015125.1"/>
</dbReference>
<dbReference type="InterPro" id="IPR003661">
    <property type="entry name" value="HisK_dim/P_dom"/>
</dbReference>
<feature type="transmembrane region" description="Helical" evidence="11">
    <location>
        <begin position="142"/>
        <end position="166"/>
    </location>
</feature>
<dbReference type="SUPFAM" id="SSF55785">
    <property type="entry name" value="PYP-like sensor domain (PAS domain)"/>
    <property type="match status" value="1"/>
</dbReference>
<gene>
    <name evidence="13" type="ordered locus">MTES_1197</name>
</gene>
<dbReference type="SMART" id="SM00387">
    <property type="entry name" value="HATPase_c"/>
    <property type="match status" value="1"/>
</dbReference>
<dbReference type="Gene3D" id="3.30.450.20">
    <property type="entry name" value="PAS domain"/>
    <property type="match status" value="1"/>
</dbReference>
<dbReference type="PANTHER" id="PTHR42878:SF7">
    <property type="entry name" value="SENSOR HISTIDINE KINASE GLRK"/>
    <property type="match status" value="1"/>
</dbReference>
<evidence type="ECO:0000256" key="3">
    <source>
        <dbReference type="ARBA" id="ARBA00012438"/>
    </source>
</evidence>
<keyword evidence="11" id="KW-0472">Membrane</keyword>
<keyword evidence="4" id="KW-0597">Phosphoprotein</keyword>
<dbReference type="eggNOG" id="COG5002">
    <property type="taxonomic scope" value="Bacteria"/>
</dbReference>
<dbReference type="GO" id="GO:0005886">
    <property type="term" value="C:plasma membrane"/>
    <property type="evidence" value="ECO:0007669"/>
    <property type="project" value="UniProtKB-SubCell"/>
</dbReference>
<dbReference type="GO" id="GO:0007234">
    <property type="term" value="P:osmosensory signaling via phosphorelay pathway"/>
    <property type="evidence" value="ECO:0007669"/>
    <property type="project" value="TreeGrafter"/>
</dbReference>
<dbReference type="AlphaFoldDB" id="E8N6L3"/>
<protein>
    <recommendedName>
        <fullName evidence="10">Sensor-like histidine kinase SenX3</fullName>
        <ecNumber evidence="3">2.7.13.3</ecNumber>
    </recommendedName>
</protein>
<dbReference type="SUPFAM" id="SSF47384">
    <property type="entry name" value="Homodimeric domain of signal transducing histidine kinase"/>
    <property type="match status" value="1"/>
</dbReference>
<evidence type="ECO:0000256" key="7">
    <source>
        <dbReference type="ARBA" id="ARBA00022777"/>
    </source>
</evidence>
<evidence type="ECO:0000256" key="4">
    <source>
        <dbReference type="ARBA" id="ARBA00022553"/>
    </source>
</evidence>
<dbReference type="GO" id="GO:0005524">
    <property type="term" value="F:ATP binding"/>
    <property type="evidence" value="ECO:0007669"/>
    <property type="project" value="UniProtKB-KW"/>
</dbReference>
<keyword evidence="9" id="KW-0902">Two-component regulatory system</keyword>
<evidence type="ECO:0000256" key="9">
    <source>
        <dbReference type="ARBA" id="ARBA00023012"/>
    </source>
</evidence>
<dbReference type="PANTHER" id="PTHR42878">
    <property type="entry name" value="TWO-COMPONENT HISTIDINE KINASE"/>
    <property type="match status" value="1"/>
</dbReference>
<evidence type="ECO:0000256" key="6">
    <source>
        <dbReference type="ARBA" id="ARBA00022741"/>
    </source>
</evidence>
<dbReference type="InterPro" id="IPR013656">
    <property type="entry name" value="PAS_4"/>
</dbReference>
<dbReference type="CDD" id="cd00082">
    <property type="entry name" value="HisKA"/>
    <property type="match status" value="1"/>
</dbReference>
<evidence type="ECO:0000256" key="10">
    <source>
        <dbReference type="ARBA" id="ARBA00039401"/>
    </source>
</evidence>
<feature type="transmembrane region" description="Helical" evidence="11">
    <location>
        <begin position="98"/>
        <end position="122"/>
    </location>
</feature>
<dbReference type="Pfam" id="PF02518">
    <property type="entry name" value="HATPase_c"/>
    <property type="match status" value="1"/>
</dbReference>
<dbReference type="InterPro" id="IPR005467">
    <property type="entry name" value="His_kinase_dom"/>
</dbReference>
<keyword evidence="8" id="KW-0067">ATP-binding</keyword>
<dbReference type="GO" id="GO:0030295">
    <property type="term" value="F:protein kinase activator activity"/>
    <property type="evidence" value="ECO:0007669"/>
    <property type="project" value="TreeGrafter"/>
</dbReference>
<keyword evidence="7 13" id="KW-0418">Kinase</keyword>
<keyword evidence="11" id="KW-1133">Transmembrane helix</keyword>
<dbReference type="InterPro" id="IPR036097">
    <property type="entry name" value="HisK_dim/P_sf"/>
</dbReference>